<evidence type="ECO:0000313" key="8">
    <source>
        <dbReference type="Proteomes" id="UP000698800"/>
    </source>
</evidence>
<comment type="similarity">
    <text evidence="2 6">Belongs to the cytochrome P450 family.</text>
</comment>
<dbReference type="GO" id="GO:0020037">
    <property type="term" value="F:heme binding"/>
    <property type="evidence" value="ECO:0007669"/>
    <property type="project" value="InterPro"/>
</dbReference>
<keyword evidence="6" id="KW-0560">Oxidoreductase</keyword>
<dbReference type="PRINTS" id="PR00463">
    <property type="entry name" value="EP450I"/>
</dbReference>
<protein>
    <recommendedName>
        <fullName evidence="9">Cytochrome P450</fullName>
    </recommendedName>
</protein>
<dbReference type="Proteomes" id="UP000698800">
    <property type="component" value="Unassembled WGS sequence"/>
</dbReference>
<dbReference type="Gene3D" id="1.10.630.10">
    <property type="entry name" value="Cytochrome P450"/>
    <property type="match status" value="1"/>
</dbReference>
<sequence>MLFLEPDWAWHLGHKPFRNLNTDFFLTVSPGGLLAFTCDADVISQIVSRRNDFPKPLEMYGMLNIFGRNVVTTEGPLWRQHRKITSPLFTEKNYALVWVESLSQAQAMLHSWVGKDGKGNRTMKDLAGDTMRLPLHVISRAGFGVKLLWPGQEGEDLATENNVGSVAQGVGMSSAEIPEGHTMSYRDALGTLLRHILWVLLMPRWLLRNSPLKVHKKSYVAYTEWGEYMRQLFEKKKAEILAEESREGLDLMGSLVKGAGIVADAPGGDTEKRDSGPTKQLLTDEEIMGNAFVFILAGHETAATTLHYSILSLALNSSAQRHLQQDLNHHFGDRPISNWNYETDVPALFGSMPGAVMNETLRCFPPVISIPKRTPKGHPQTLIFQNRKVTIPGGCKVSLVVVGTHQNPKYWPGDDLRKFRPERWLVDPTSVNTANDSAGGEGAATSLFRPPRGAYIPFSEGYRACLGRRFAQVEILAVLAVLFREYSVELAVDEWATDEEVDKMPVGGDERRAVWEKAAERARWLVSGGSSSVITLGVRAGKVPVRWTRRGEERFVFDA</sequence>
<dbReference type="InterPro" id="IPR017972">
    <property type="entry name" value="Cyt_P450_CS"/>
</dbReference>
<comment type="cofactor">
    <cofactor evidence="1 5">
        <name>heme</name>
        <dbReference type="ChEBI" id="CHEBI:30413"/>
    </cofactor>
</comment>
<dbReference type="InterPro" id="IPR050121">
    <property type="entry name" value="Cytochrome_P450_monoxygenase"/>
</dbReference>
<proteinExistence type="inferred from homology"/>
<gene>
    <name evidence="7" type="ORF">FGG08_006071</name>
</gene>
<dbReference type="InterPro" id="IPR036396">
    <property type="entry name" value="Cyt_P450_sf"/>
</dbReference>
<dbReference type="InterPro" id="IPR001128">
    <property type="entry name" value="Cyt_P450"/>
</dbReference>
<evidence type="ECO:0000256" key="2">
    <source>
        <dbReference type="ARBA" id="ARBA00010617"/>
    </source>
</evidence>
<dbReference type="PANTHER" id="PTHR24305:SF166">
    <property type="entry name" value="CYTOCHROME P450 12A4, MITOCHONDRIAL-RELATED"/>
    <property type="match status" value="1"/>
</dbReference>
<dbReference type="AlphaFoldDB" id="A0A9P8I207"/>
<evidence type="ECO:0008006" key="9">
    <source>
        <dbReference type="Google" id="ProtNLM"/>
    </source>
</evidence>
<dbReference type="GO" id="GO:0004497">
    <property type="term" value="F:monooxygenase activity"/>
    <property type="evidence" value="ECO:0007669"/>
    <property type="project" value="UniProtKB-KW"/>
</dbReference>
<keyword evidence="3 5" id="KW-0479">Metal-binding</keyword>
<keyword evidence="8" id="KW-1185">Reference proteome</keyword>
<keyword evidence="4 5" id="KW-0408">Iron</keyword>
<evidence type="ECO:0000256" key="4">
    <source>
        <dbReference type="ARBA" id="ARBA00023004"/>
    </source>
</evidence>
<evidence type="ECO:0000256" key="3">
    <source>
        <dbReference type="ARBA" id="ARBA00022723"/>
    </source>
</evidence>
<dbReference type="Pfam" id="PF00067">
    <property type="entry name" value="p450"/>
    <property type="match status" value="1"/>
</dbReference>
<dbReference type="CDD" id="cd11070">
    <property type="entry name" value="CYP56-like"/>
    <property type="match status" value="1"/>
</dbReference>
<evidence type="ECO:0000256" key="6">
    <source>
        <dbReference type="RuleBase" id="RU000461"/>
    </source>
</evidence>
<keyword evidence="6" id="KW-0503">Monooxygenase</keyword>
<dbReference type="PRINTS" id="PR00385">
    <property type="entry name" value="P450"/>
</dbReference>
<dbReference type="GO" id="GO:0005506">
    <property type="term" value="F:iron ion binding"/>
    <property type="evidence" value="ECO:0007669"/>
    <property type="project" value="InterPro"/>
</dbReference>
<dbReference type="GO" id="GO:0016705">
    <property type="term" value="F:oxidoreductase activity, acting on paired donors, with incorporation or reduction of molecular oxygen"/>
    <property type="evidence" value="ECO:0007669"/>
    <property type="project" value="InterPro"/>
</dbReference>
<name>A0A9P8I207_9PEZI</name>
<dbReference type="PROSITE" id="PS00086">
    <property type="entry name" value="CYTOCHROME_P450"/>
    <property type="match status" value="1"/>
</dbReference>
<organism evidence="7 8">
    <name type="scientific">Glutinoglossum americanum</name>
    <dbReference type="NCBI Taxonomy" id="1670608"/>
    <lineage>
        <taxon>Eukaryota</taxon>
        <taxon>Fungi</taxon>
        <taxon>Dikarya</taxon>
        <taxon>Ascomycota</taxon>
        <taxon>Pezizomycotina</taxon>
        <taxon>Geoglossomycetes</taxon>
        <taxon>Geoglossales</taxon>
        <taxon>Geoglossaceae</taxon>
        <taxon>Glutinoglossum</taxon>
    </lineage>
</organism>
<dbReference type="InterPro" id="IPR002401">
    <property type="entry name" value="Cyt_P450_E_grp-I"/>
</dbReference>
<dbReference type="EMBL" id="JAGHQL010000162">
    <property type="protein sequence ID" value="KAH0537110.1"/>
    <property type="molecule type" value="Genomic_DNA"/>
</dbReference>
<dbReference type="SUPFAM" id="SSF48264">
    <property type="entry name" value="Cytochrome P450"/>
    <property type="match status" value="1"/>
</dbReference>
<dbReference type="PANTHER" id="PTHR24305">
    <property type="entry name" value="CYTOCHROME P450"/>
    <property type="match status" value="1"/>
</dbReference>
<accession>A0A9P8I207</accession>
<reference evidence="7" key="1">
    <citation type="submission" date="2021-03" db="EMBL/GenBank/DDBJ databases">
        <title>Comparative genomics and phylogenomic investigation of the class Geoglossomycetes provide insights into ecological specialization and systematics.</title>
        <authorList>
            <person name="Melie T."/>
            <person name="Pirro S."/>
            <person name="Miller A.N."/>
            <person name="Quandt A."/>
        </authorList>
    </citation>
    <scope>NUCLEOTIDE SEQUENCE</scope>
    <source>
        <strain evidence="7">GBOQ0MN5Z8</strain>
    </source>
</reference>
<dbReference type="OrthoDB" id="1470350at2759"/>
<keyword evidence="5 6" id="KW-0349">Heme</keyword>
<evidence type="ECO:0000256" key="5">
    <source>
        <dbReference type="PIRSR" id="PIRSR602401-1"/>
    </source>
</evidence>
<evidence type="ECO:0000256" key="1">
    <source>
        <dbReference type="ARBA" id="ARBA00001971"/>
    </source>
</evidence>
<comment type="caution">
    <text evidence="7">The sequence shown here is derived from an EMBL/GenBank/DDBJ whole genome shotgun (WGS) entry which is preliminary data.</text>
</comment>
<evidence type="ECO:0000313" key="7">
    <source>
        <dbReference type="EMBL" id="KAH0537110.1"/>
    </source>
</evidence>
<feature type="binding site" description="axial binding residue" evidence="5">
    <location>
        <position position="465"/>
    </location>
    <ligand>
        <name>heme</name>
        <dbReference type="ChEBI" id="CHEBI:30413"/>
    </ligand>
    <ligandPart>
        <name>Fe</name>
        <dbReference type="ChEBI" id="CHEBI:18248"/>
    </ligandPart>
</feature>